<feature type="compositionally biased region" description="Basic and acidic residues" evidence="4">
    <location>
        <begin position="167"/>
        <end position="177"/>
    </location>
</feature>
<dbReference type="Gene3D" id="2.130.10.10">
    <property type="entry name" value="YVTN repeat-like/Quinoprotein amine dehydrogenase"/>
    <property type="match status" value="5"/>
</dbReference>
<dbReference type="InterPro" id="IPR025139">
    <property type="entry name" value="DUF4062"/>
</dbReference>
<dbReference type="Gene3D" id="3.40.50.410">
    <property type="entry name" value="von Willebrand factor, type A domain"/>
    <property type="match status" value="1"/>
</dbReference>
<dbReference type="InterPro" id="IPR052652">
    <property type="entry name" value="Telomerase_Complex_Comp"/>
</dbReference>
<dbReference type="InterPro" id="IPR036465">
    <property type="entry name" value="vWFA_dom_sf"/>
</dbReference>
<sequence length="2598" mass="287953">MSFLSNPLLAGSTSAKSKASGLTATKRKASNGNQAQGSAPSKQPTTEMSLQSSSLLLGSSLLGGNSKFGLGLQSSSLGTKSPLMASTGFNSKPQGSSGSGRSLLAGGSLLSSSSYLSSSSSLSSSTYGSSPAYGSSVLPNKQKTRSLSRSNSNQVDDSKTKKVKSQHHPEQTKVKEDSVIDPTLTTCELPDYDFSRQLPVTSTVVQEYVPSFEKLDMVNTLSTNPGENYLTELKQQFINAVSASLIGGPNFHERADGTRKNINRQATSIIDKDPEFILKVALYTRKELNIRTTANFLLALAAMTPDCRPFLRKYFSTSVALPSDWIDVAELYQTFHDKNINYGSLPSALRKAMIDRFPRFDQYQLAKYNKEKKKKKKPVATTDKPAEEKPPSDSESDDDKDEDSDTDEEEMERLSFTLKQLIRKLHIKEPVDSVMCLLGKRYPEDMETFYASRLSGTWDTERAGKRMKLPTPETWETQVSLKGNKAAVWEQLIDNKKLPFMAMLRNLRNMIAAGISEKHHKWVLYKLTDRGSVVYSKQFPFRFFSAYEVLTSMEYDLKKADKLKEQLASGIKPPPRKQRGKKEDPIPKWKRAKMDKKLSELPYDISILNRYRKALDSAVKIATSYNVKPIPGKTLLLCHVGKSMERPCTSAKGLGKKRTVLEVGVLLGLMCKYSCENCDMLIFGGNSHRTVELESGTILDNMASVLGQAQVMMTQEEQGQGLDPTILGEILKDRDELDNLVILSNSAMQEGKEAEMIKGFLTKYRRVVNENLLYVSVDLSGGRCSLSATPSHPNDIYIAGYSDQILRFIAERGDTGQVTHVQNIDKAYNLDDIKIQTGKKKDLVTPEIPRALPAPQQTRRHHTVRVFISSTFRDMHGERDLLTRFVFPELRAKARTRFVNLYEVDLRWGVSEEQTKHSSSVEVCLQEANRCDLFIGILGDRYGYVPNDYPDLSDNEDFNWLSTHPKSRSITELEMYHKALRHSEGSTKAFFFIRSSEFVKHVPNKLRSQFEDESSQSKEKLASLKETIRTSGCEVFDGYPCHFGGVVEGKPVVVNLEEFGRRVINNVWNHIKQAYPEDGEILDEVAHERAQHDMFLQSQLATFTGRKTQVKQCLEAVKKAETGIIMVTGKQGCGKTALMASVVDTLQSKSSQPIIVHFVGAVPGSSHVSPLLKRLCNELVRRFGLQSQVPQEYKNLVSEFPRFLEEAAGHVDSTNKLIIVIDGISGMDAAHQAHNLDWLPQNIPQNVLFIVSAVMSSPAHAAVVRRQATMVELGPLDLMDKAEVVRRTLAAHHKKLDESPFNNQMKLLVSKREANLPLFLKLACEELRVFGVFEEVSTRLKAMSHTIGTLLQEVLKRLEDDHGLDMINMALALLVSTRDGLYEEDLHYLLSLHQQMKDSKYTYKQVIGTALGPEVMLPQAVMSRLVRGIRSLLAPTGEHSDHRLRVSHGQISQAIIQRYMKGAASELQIRTHALLAGYFTHLSRTKNAVSPWSPHYPHALSEMPYHLVQAGLFGELKNVLSDPFYIQAKCVSGLTASLLEDFQANTSTTSKAILREREKFLTNPLIASLRSFVSRHLHILTLCPGLLWQQAMNEPDSSLVRHTVLESAGCREKGIVAWRNKRETADECSMTLTGFTDAVLCVAIAPGDQVFAVGTKNCQLKLFEMDTGKELKSYIGHSDAVTSCCFVGRTRLVSASRDKTLSLWDVDQGFRVNILKGHRGLVSGCISDPKGVNLASCGWDCRVLIWDGRSGKQTTDITEPRPISCLSYHPEGKLLVTGSWDSTLKIWDTFNKKRVAILRGHHSSVRAVTYSPTGRHIASASLDGAVKLWSADTGTQVGSLCGHSQPINHIAFSKNGRELVTVSNDHKTKIWSGNLGKQLATFKGKDESASTQAAFSADGEFVAMGYHSGEVKVIEVASKREVFTCQDRESRVKGIAWLLGMSILVGYESGHAVIFKDIETTKPAVVPLKANHAAITSLAYCNGSYVAAITYDNMCVALWKSPMDAKGGKEGIEPTYLLHPKCNGLITCCTFNQYGTRLVLGTRDAMLFMYEINYGKPTSKPILHLDNCHKDWINSCAWSPATDVLATASNDSTIKLWDMKTGKVKCHLKGHQAAVYSVAFSHGCVVSGCLDASVKVWSHRGVEITTLYGHSQKVNKVDIHIPNADPDVPIKDDVDSDHEGEDDAPGAKWSDVMDEEDWKNRHEKKKLEKDSDVNLEDVIIASASDDGTTQLWKPLQSNELTTLIGHSDRVLSVAMATSGQVVTASMDCTVKIWTPQLSPDLVHVGAHDAEVSAVAISTKTNFAVTASRNGSACLWKINGSNKGEGQTMKLLHTWIAAECSINAICFIGKHMTFVLGKDDGFLTLWKIQELKDKPGSYTAVRGKNRFLNVYAFTSMSSPVTCLKYDDAQDILHVGTWSSVITLRGFTSNKIKQNAKSVSDWVLDLALIKEKGVAASLCNGTVAYCKEKSIETLDVSYLSPFFTPWCHSLIVPPPEIGNAKGFLIGDWSDGLMMHVEEDRSVQVIKQIQGGMTSLALSQQHIISASNDGTVKFWNKDLSKQVGQFFCPSPVTSLTTMSRTSNTILCGDQLGNVYLLEWKQ</sequence>
<feature type="repeat" description="WD" evidence="3">
    <location>
        <begin position="2066"/>
        <end position="2103"/>
    </location>
</feature>
<keyword evidence="2" id="KW-0677">Repeat</keyword>
<dbReference type="Pfam" id="PF13191">
    <property type="entry name" value="AAA_16"/>
    <property type="match status" value="1"/>
</dbReference>
<evidence type="ECO:0000256" key="1">
    <source>
        <dbReference type="ARBA" id="ARBA00022574"/>
    </source>
</evidence>
<proteinExistence type="predicted"/>
<dbReference type="Gene3D" id="3.40.50.300">
    <property type="entry name" value="P-loop containing nucleotide triphosphate hydrolases"/>
    <property type="match status" value="1"/>
</dbReference>
<evidence type="ECO:0000256" key="2">
    <source>
        <dbReference type="ARBA" id="ARBA00022737"/>
    </source>
</evidence>
<dbReference type="RefSeq" id="XP_030829174.1">
    <property type="nucleotide sequence ID" value="XM_030973314.1"/>
</dbReference>
<accession>A0A7M7ST41</accession>
<dbReference type="Pfam" id="PF25048">
    <property type="entry name" value="Beta-prop_TEP1_C"/>
    <property type="match status" value="1"/>
</dbReference>
<dbReference type="GO" id="GO:0006278">
    <property type="term" value="P:RNA-templated DNA biosynthetic process"/>
    <property type="evidence" value="ECO:0007669"/>
    <property type="project" value="GOC"/>
</dbReference>
<keyword evidence="7" id="KW-1185">Reference proteome</keyword>
<dbReference type="SUPFAM" id="SSF52540">
    <property type="entry name" value="P-loop containing nucleoside triphosphate hydrolases"/>
    <property type="match status" value="1"/>
</dbReference>
<dbReference type="InterPro" id="IPR020472">
    <property type="entry name" value="WD40_PAC1"/>
</dbReference>
<evidence type="ECO:0000256" key="4">
    <source>
        <dbReference type="SAM" id="MobiDB-lite"/>
    </source>
</evidence>
<dbReference type="SUPFAM" id="SSF140864">
    <property type="entry name" value="TROVE domain-like"/>
    <property type="match status" value="1"/>
</dbReference>
<protein>
    <recommendedName>
        <fullName evidence="5">TROVE domain-containing protein</fullName>
    </recommendedName>
</protein>
<dbReference type="GeneID" id="584519"/>
<name>A0A7M7ST41_STRPU</name>
<dbReference type="InterPro" id="IPR027417">
    <property type="entry name" value="P-loop_NTPase"/>
</dbReference>
<dbReference type="Pfam" id="PF05731">
    <property type="entry name" value="TROVE"/>
    <property type="match status" value="1"/>
</dbReference>
<feature type="repeat" description="WD" evidence="3">
    <location>
        <begin position="1763"/>
        <end position="1797"/>
    </location>
</feature>
<dbReference type="PROSITE" id="PS50082">
    <property type="entry name" value="WD_REPEATS_2"/>
    <property type="match status" value="9"/>
</dbReference>
<feature type="region of interest" description="Disordered" evidence="4">
    <location>
        <begin position="369"/>
        <end position="410"/>
    </location>
</feature>
<dbReference type="InterPro" id="IPR015943">
    <property type="entry name" value="WD40/YVTN_repeat-like_dom_sf"/>
</dbReference>
<feature type="repeat" description="WD" evidence="3">
    <location>
        <begin position="1840"/>
        <end position="1881"/>
    </location>
</feature>
<dbReference type="Pfam" id="PF25047">
    <property type="entry name" value="Beta-prop_TEP1_2nd"/>
    <property type="match status" value="1"/>
</dbReference>
<dbReference type="InterPro" id="IPR008858">
    <property type="entry name" value="TROVE_dom"/>
</dbReference>
<dbReference type="OMA" id="WQILPKG"/>
<dbReference type="Pfam" id="PF13271">
    <property type="entry name" value="DUF4062"/>
    <property type="match status" value="1"/>
</dbReference>
<feature type="domain" description="TROVE" evidence="5">
    <location>
        <begin position="220"/>
        <end position="632"/>
    </location>
</feature>
<dbReference type="GO" id="GO:0000722">
    <property type="term" value="P:telomere maintenance via recombination"/>
    <property type="evidence" value="ECO:0000318"/>
    <property type="project" value="GO_Central"/>
</dbReference>
<dbReference type="CTD" id="7011"/>
<dbReference type="PRINTS" id="PR00320">
    <property type="entry name" value="GPROTEINBRPT"/>
</dbReference>
<reference evidence="7" key="1">
    <citation type="submission" date="2015-02" db="EMBL/GenBank/DDBJ databases">
        <title>Genome sequencing for Strongylocentrotus purpuratus.</title>
        <authorList>
            <person name="Murali S."/>
            <person name="Liu Y."/>
            <person name="Vee V."/>
            <person name="English A."/>
            <person name="Wang M."/>
            <person name="Skinner E."/>
            <person name="Han Y."/>
            <person name="Muzny D.M."/>
            <person name="Worley K.C."/>
            <person name="Gibbs R.A."/>
        </authorList>
    </citation>
    <scope>NUCLEOTIDE SEQUENCE</scope>
</reference>
<dbReference type="PROSITE" id="PS50294">
    <property type="entry name" value="WD_REPEATS_REGION"/>
    <property type="match status" value="7"/>
</dbReference>
<feature type="region of interest" description="Disordered" evidence="4">
    <location>
        <begin position="128"/>
        <end position="177"/>
    </location>
</feature>
<dbReference type="KEGG" id="spu:584519"/>
<dbReference type="InterPro" id="IPR001680">
    <property type="entry name" value="WD40_rpt"/>
</dbReference>
<dbReference type="Pfam" id="PF00400">
    <property type="entry name" value="WD40"/>
    <property type="match status" value="8"/>
</dbReference>
<feature type="compositionally biased region" description="Polar residues" evidence="4">
    <location>
        <begin position="137"/>
        <end position="155"/>
    </location>
</feature>
<reference evidence="6" key="2">
    <citation type="submission" date="2021-01" db="UniProtKB">
        <authorList>
            <consortium name="EnsemblMetazoa"/>
        </authorList>
    </citation>
    <scope>IDENTIFICATION</scope>
</reference>
<organism evidence="6 7">
    <name type="scientific">Strongylocentrotus purpuratus</name>
    <name type="common">Purple sea urchin</name>
    <dbReference type="NCBI Taxonomy" id="7668"/>
    <lineage>
        <taxon>Eukaryota</taxon>
        <taxon>Metazoa</taxon>
        <taxon>Echinodermata</taxon>
        <taxon>Eleutherozoa</taxon>
        <taxon>Echinozoa</taxon>
        <taxon>Echinoidea</taxon>
        <taxon>Euechinoidea</taxon>
        <taxon>Echinacea</taxon>
        <taxon>Camarodonta</taxon>
        <taxon>Echinidea</taxon>
        <taxon>Strongylocentrotidae</taxon>
        <taxon>Strongylocentrotus</taxon>
    </lineage>
</organism>
<feature type="repeat" description="WD" evidence="3">
    <location>
        <begin position="1674"/>
        <end position="1714"/>
    </location>
</feature>
<feature type="compositionally biased region" description="Acidic residues" evidence="4">
    <location>
        <begin position="394"/>
        <end position="410"/>
    </location>
</feature>
<feature type="repeat" description="WD" evidence="3">
    <location>
        <begin position="2243"/>
        <end position="2273"/>
    </location>
</feature>
<dbReference type="InterPro" id="IPR019775">
    <property type="entry name" value="WD40_repeat_CS"/>
</dbReference>
<dbReference type="InterPro" id="IPR056828">
    <property type="entry name" value="Beta-prop_TEP1_C"/>
</dbReference>
<feature type="repeat" description="WD" evidence="3">
    <location>
        <begin position="2108"/>
        <end position="2138"/>
    </location>
</feature>
<dbReference type="CDD" id="cd00200">
    <property type="entry name" value="WD40"/>
    <property type="match status" value="3"/>
</dbReference>
<dbReference type="EnsemblMetazoa" id="XM_030973314">
    <property type="protein sequence ID" value="XP_030829174"/>
    <property type="gene ID" value="LOC584519"/>
</dbReference>
<dbReference type="PROSITE" id="PS50988">
    <property type="entry name" value="TROVE"/>
    <property type="match status" value="1"/>
</dbReference>
<dbReference type="InterPro" id="IPR041664">
    <property type="entry name" value="AAA_16"/>
</dbReference>
<dbReference type="InterPro" id="IPR056829">
    <property type="entry name" value="Beta-prop_TEP1_2nd"/>
</dbReference>
<feature type="compositionally biased region" description="Polar residues" evidence="4">
    <location>
        <begin position="30"/>
        <end position="48"/>
    </location>
</feature>
<dbReference type="PANTHER" id="PTHR44791:SF1">
    <property type="entry name" value="TELOMERASE PROTEIN COMPONENT 1"/>
    <property type="match status" value="1"/>
</dbReference>
<dbReference type="PROSITE" id="PS00678">
    <property type="entry name" value="WD_REPEATS_1"/>
    <property type="match status" value="2"/>
</dbReference>
<keyword evidence="1 3" id="KW-0853">WD repeat</keyword>
<evidence type="ECO:0000259" key="5">
    <source>
        <dbReference type="PROSITE" id="PS50988"/>
    </source>
</evidence>
<evidence type="ECO:0000313" key="7">
    <source>
        <dbReference type="Proteomes" id="UP000007110"/>
    </source>
</evidence>
<dbReference type="InterPro" id="IPR041452">
    <property type="entry name" value="APAF1_C"/>
</dbReference>
<dbReference type="SUPFAM" id="SSF50978">
    <property type="entry name" value="WD40 repeat-like"/>
    <property type="match status" value="3"/>
</dbReference>
<feature type="compositionally biased region" description="Acidic residues" evidence="4">
    <location>
        <begin position="2174"/>
        <end position="2184"/>
    </location>
</feature>
<feature type="region of interest" description="Disordered" evidence="4">
    <location>
        <begin position="2161"/>
        <end position="2195"/>
    </location>
</feature>
<dbReference type="InterPro" id="IPR037214">
    <property type="entry name" value="TROVE_dom_sf"/>
</dbReference>
<dbReference type="InParanoid" id="A0A7M7ST41"/>
<dbReference type="OrthoDB" id="427368at2759"/>
<feature type="repeat" description="WD" evidence="3">
    <location>
        <begin position="2284"/>
        <end position="2318"/>
    </location>
</feature>
<dbReference type="Pfam" id="PF19334">
    <property type="entry name" value="DUF5920"/>
    <property type="match status" value="1"/>
</dbReference>
<dbReference type="Pfam" id="PF17908">
    <property type="entry name" value="APAF1_C"/>
    <property type="match status" value="1"/>
</dbReference>
<feature type="compositionally biased region" description="Low complexity" evidence="4">
    <location>
        <begin position="8"/>
        <end position="24"/>
    </location>
</feature>
<dbReference type="Gene3D" id="1.25.40.370">
    <property type="match status" value="1"/>
</dbReference>
<feature type="repeat" description="WD" evidence="3">
    <location>
        <begin position="1715"/>
        <end position="1756"/>
    </location>
</feature>
<feature type="region of interest" description="Disordered" evidence="4">
    <location>
        <begin position="83"/>
        <end position="103"/>
    </location>
</feature>
<evidence type="ECO:0000256" key="3">
    <source>
        <dbReference type="PROSITE-ProRule" id="PRU00221"/>
    </source>
</evidence>
<dbReference type="SMART" id="SM00320">
    <property type="entry name" value="WD40"/>
    <property type="match status" value="17"/>
</dbReference>
<feature type="repeat" description="WD" evidence="3">
    <location>
        <begin position="1798"/>
        <end position="1839"/>
    </location>
</feature>
<evidence type="ECO:0000313" key="6">
    <source>
        <dbReference type="EnsemblMetazoa" id="XP_030829174"/>
    </source>
</evidence>
<dbReference type="GO" id="GO:0005697">
    <property type="term" value="C:telomerase holoenzyme complex"/>
    <property type="evidence" value="ECO:0000318"/>
    <property type="project" value="GO_Central"/>
</dbReference>
<dbReference type="PANTHER" id="PTHR44791">
    <property type="entry name" value="TELOMERASE PROTEIN COMPONENT 1 TEP1"/>
    <property type="match status" value="1"/>
</dbReference>
<feature type="region of interest" description="Disordered" evidence="4">
    <location>
        <begin position="1"/>
        <end position="52"/>
    </location>
</feature>
<dbReference type="GO" id="GO:0070034">
    <property type="term" value="F:telomerase RNA binding"/>
    <property type="evidence" value="ECO:0000318"/>
    <property type="project" value="GO_Central"/>
</dbReference>
<dbReference type="InterPro" id="IPR045804">
    <property type="entry name" value="DUF5920"/>
</dbReference>
<dbReference type="Proteomes" id="UP000007110">
    <property type="component" value="Unassembled WGS sequence"/>
</dbReference>
<dbReference type="InterPro" id="IPR036322">
    <property type="entry name" value="WD40_repeat_dom_sf"/>
</dbReference>